<sequence length="119" mass="13295">MAEAGHLVAAANVNSISSSFNKAAAPKFATQAFKIKASSKRNDISLVSRFSFSSFRFLQISIFEHSWSDLLVSLESIFLHTVPFHLKTFCFNEEKKQQTSTASDHNINSRKHVAGEMEL</sequence>
<accession>A0AAV6MIQ3</accession>
<dbReference type="Proteomes" id="UP000685013">
    <property type="component" value="Chromosome 14"/>
</dbReference>
<evidence type="ECO:0000313" key="2">
    <source>
        <dbReference type="EMBL" id="KAG6581542.1"/>
    </source>
</evidence>
<reference evidence="1 3" key="1">
    <citation type="journal article" date="2021" name="Hortic Res">
        <title>The domestication of Cucurbita argyrosperma as revealed by the genome of its wild relative.</title>
        <authorList>
            <person name="Barrera-Redondo J."/>
            <person name="Sanchez-de la Vega G."/>
            <person name="Aguirre-Liguori J.A."/>
            <person name="Castellanos-Morales G."/>
            <person name="Gutierrez-Guerrero Y.T."/>
            <person name="Aguirre-Dugua X."/>
            <person name="Aguirre-Planter E."/>
            <person name="Tenaillon M.I."/>
            <person name="Lira-Saade R."/>
            <person name="Eguiarte L.E."/>
        </authorList>
    </citation>
    <scope>NUCLEOTIDE SEQUENCE [LARGE SCALE GENOMIC DNA]</scope>
    <source>
        <strain evidence="1">JBR-2021</strain>
    </source>
</reference>
<comment type="caution">
    <text evidence="1">The sequence shown here is derived from an EMBL/GenBank/DDBJ whole genome shotgun (WGS) entry which is preliminary data.</text>
</comment>
<reference evidence="1" key="2">
    <citation type="submission" date="2021-03" db="EMBL/GenBank/DDBJ databases">
        <authorList>
            <person name="Barrera-Redondo J."/>
        </authorList>
    </citation>
    <scope>NUCLEOTIDE SEQUENCE</scope>
    <source>
        <strain evidence="1">JBR-2021</strain>
        <tissue evidence="1">Leaves</tissue>
    </source>
</reference>
<keyword evidence="3" id="KW-1185">Reference proteome</keyword>
<dbReference type="AlphaFoldDB" id="A0AAV6MIQ3"/>
<protein>
    <submittedName>
        <fullName evidence="1">Uncharacterized protein</fullName>
    </submittedName>
</protein>
<organism evidence="1 3">
    <name type="scientific">Cucurbita argyrosperma subsp. sororia</name>
    <dbReference type="NCBI Taxonomy" id="37648"/>
    <lineage>
        <taxon>Eukaryota</taxon>
        <taxon>Viridiplantae</taxon>
        <taxon>Streptophyta</taxon>
        <taxon>Embryophyta</taxon>
        <taxon>Tracheophyta</taxon>
        <taxon>Spermatophyta</taxon>
        <taxon>Magnoliopsida</taxon>
        <taxon>eudicotyledons</taxon>
        <taxon>Gunneridae</taxon>
        <taxon>Pentapetalae</taxon>
        <taxon>rosids</taxon>
        <taxon>fabids</taxon>
        <taxon>Cucurbitales</taxon>
        <taxon>Cucurbitaceae</taxon>
        <taxon>Cucurbiteae</taxon>
        <taxon>Cucurbita</taxon>
    </lineage>
</organism>
<evidence type="ECO:0000313" key="3">
    <source>
        <dbReference type="Proteomes" id="UP000685013"/>
    </source>
</evidence>
<gene>
    <name evidence="1" type="ORF">SDJN03_21328</name>
    <name evidence="2" type="ORF">SDJN03_21544</name>
</gene>
<dbReference type="EMBL" id="JAGKQH010000014">
    <property type="protein sequence ID" value="KAG6581542.1"/>
    <property type="molecule type" value="Genomic_DNA"/>
</dbReference>
<feature type="non-terminal residue" evidence="1">
    <location>
        <position position="1"/>
    </location>
</feature>
<dbReference type="EMBL" id="JAGKQH010000014">
    <property type="protein sequence ID" value="KAG6581326.1"/>
    <property type="molecule type" value="Genomic_DNA"/>
</dbReference>
<proteinExistence type="predicted"/>
<evidence type="ECO:0000313" key="1">
    <source>
        <dbReference type="EMBL" id="KAG6581326.1"/>
    </source>
</evidence>
<name>A0AAV6MIQ3_9ROSI</name>